<accession>A0ABQ8FPC7</accession>
<proteinExistence type="predicted"/>
<evidence type="ECO:0000256" key="1">
    <source>
        <dbReference type="SAM" id="SignalP"/>
    </source>
</evidence>
<feature type="signal peptide" evidence="1">
    <location>
        <begin position="1"/>
        <end position="24"/>
    </location>
</feature>
<feature type="chain" id="PRO_5047404058" evidence="1">
    <location>
        <begin position="25"/>
        <end position="177"/>
    </location>
</feature>
<dbReference type="Proteomes" id="UP000774617">
    <property type="component" value="Unassembled WGS sequence"/>
</dbReference>
<keyword evidence="3" id="KW-1185">Reference proteome</keyword>
<evidence type="ECO:0000313" key="3">
    <source>
        <dbReference type="Proteomes" id="UP000774617"/>
    </source>
</evidence>
<comment type="caution">
    <text evidence="2">The sequence shown here is derived from an EMBL/GenBank/DDBJ whole genome shotgun (WGS) entry which is preliminary data.</text>
</comment>
<keyword evidence="1" id="KW-0732">Signal</keyword>
<dbReference type="EMBL" id="JAGTJR010000145">
    <property type="protein sequence ID" value="KAH7001777.1"/>
    <property type="molecule type" value="Genomic_DNA"/>
</dbReference>
<name>A0ABQ8FPC7_9PEZI</name>
<reference evidence="2 3" key="1">
    <citation type="journal article" date="2021" name="Nat. Commun.">
        <title>Genetic determinants of endophytism in the Arabidopsis root mycobiome.</title>
        <authorList>
            <person name="Mesny F."/>
            <person name="Miyauchi S."/>
            <person name="Thiergart T."/>
            <person name="Pickel B."/>
            <person name="Atanasova L."/>
            <person name="Karlsson M."/>
            <person name="Huettel B."/>
            <person name="Barry K.W."/>
            <person name="Haridas S."/>
            <person name="Chen C."/>
            <person name="Bauer D."/>
            <person name="Andreopoulos W."/>
            <person name="Pangilinan J."/>
            <person name="LaButti K."/>
            <person name="Riley R."/>
            <person name="Lipzen A."/>
            <person name="Clum A."/>
            <person name="Drula E."/>
            <person name="Henrissat B."/>
            <person name="Kohler A."/>
            <person name="Grigoriev I.V."/>
            <person name="Martin F.M."/>
            <person name="Hacquard S."/>
        </authorList>
    </citation>
    <scope>NUCLEOTIDE SEQUENCE [LARGE SCALE GENOMIC DNA]</scope>
    <source>
        <strain evidence="2 3">MPI-SDFR-AT-0080</strain>
    </source>
</reference>
<organism evidence="2 3">
    <name type="scientific">Macrophomina phaseolina</name>
    <dbReference type="NCBI Taxonomy" id="35725"/>
    <lineage>
        <taxon>Eukaryota</taxon>
        <taxon>Fungi</taxon>
        <taxon>Dikarya</taxon>
        <taxon>Ascomycota</taxon>
        <taxon>Pezizomycotina</taxon>
        <taxon>Dothideomycetes</taxon>
        <taxon>Dothideomycetes incertae sedis</taxon>
        <taxon>Botryosphaeriales</taxon>
        <taxon>Botryosphaeriaceae</taxon>
        <taxon>Macrophomina</taxon>
    </lineage>
</organism>
<protein>
    <submittedName>
        <fullName evidence="2">Uncharacterized protein</fullName>
    </submittedName>
</protein>
<sequence length="177" mass="18970">MKIHLAIPTILTFAALYLVDKGLATNIQLSRRQNPTDSDEVTCHALFNCPNIGSQIAQFTPEVSIYETGRAGSGYAVFGGYELTYGLIHVNYQAPVYGGASYASSVGTWRGSQCKRVGTSICNLIIYAGVEAEIPYPGDTVNLAVPTITGQENCLQVTGRENECAAEGRATVGQLRM</sequence>
<evidence type="ECO:0000313" key="2">
    <source>
        <dbReference type="EMBL" id="KAH7001777.1"/>
    </source>
</evidence>
<gene>
    <name evidence="2" type="ORF">B0J12DRAFT_733931</name>
</gene>